<dbReference type="InterPro" id="IPR018389">
    <property type="entry name" value="DctP_fam"/>
</dbReference>
<dbReference type="RefSeq" id="WP_109792181.1">
    <property type="nucleotide sequence ID" value="NZ_PHIG01000012.1"/>
</dbReference>
<dbReference type="Gene3D" id="3.40.190.170">
    <property type="entry name" value="Bacterial extracellular solute-binding protein, family 7"/>
    <property type="match status" value="1"/>
</dbReference>
<comment type="caution">
    <text evidence="3">The sequence shown here is derived from an EMBL/GenBank/DDBJ whole genome shotgun (WGS) entry which is preliminary data.</text>
</comment>
<proteinExistence type="predicted"/>
<feature type="signal peptide" evidence="2">
    <location>
        <begin position="1"/>
        <end position="20"/>
    </location>
</feature>
<dbReference type="AlphaFoldDB" id="A0A2M9G5B3"/>
<organism evidence="3 4">
    <name type="scientific">Minwuia thermotolerans</name>
    <dbReference type="NCBI Taxonomy" id="2056226"/>
    <lineage>
        <taxon>Bacteria</taxon>
        <taxon>Pseudomonadati</taxon>
        <taxon>Pseudomonadota</taxon>
        <taxon>Alphaproteobacteria</taxon>
        <taxon>Minwuiales</taxon>
        <taxon>Minwuiaceae</taxon>
        <taxon>Minwuia</taxon>
    </lineage>
</organism>
<gene>
    <name evidence="3" type="ORF">CVT23_04255</name>
</gene>
<dbReference type="InterPro" id="IPR038404">
    <property type="entry name" value="TRAP_DctP_sf"/>
</dbReference>
<evidence type="ECO:0000313" key="3">
    <source>
        <dbReference type="EMBL" id="PJK30890.1"/>
    </source>
</evidence>
<keyword evidence="1 2" id="KW-0732">Signal</keyword>
<feature type="chain" id="PRO_5014902860" evidence="2">
    <location>
        <begin position="21"/>
        <end position="349"/>
    </location>
</feature>
<evidence type="ECO:0000313" key="4">
    <source>
        <dbReference type="Proteomes" id="UP000229498"/>
    </source>
</evidence>
<protein>
    <submittedName>
        <fullName evidence="3">C4-dicarboxylate ABC transporter substrate-binding protein</fullName>
    </submittedName>
</protein>
<reference evidence="3 4" key="1">
    <citation type="submission" date="2017-11" db="EMBL/GenBank/DDBJ databases">
        <title>Draft genome sequence of Rhizobiales bacterium SY3-13.</title>
        <authorList>
            <person name="Sun C."/>
        </authorList>
    </citation>
    <scope>NUCLEOTIDE SEQUENCE [LARGE SCALE GENOMIC DNA]</scope>
    <source>
        <strain evidence="3 4">SY3-13</strain>
    </source>
</reference>
<dbReference type="NCBIfam" id="NF037995">
    <property type="entry name" value="TRAP_S1"/>
    <property type="match status" value="1"/>
</dbReference>
<dbReference type="EMBL" id="PHIG01000012">
    <property type="protein sequence ID" value="PJK30890.1"/>
    <property type="molecule type" value="Genomic_DNA"/>
</dbReference>
<name>A0A2M9G5B3_9PROT</name>
<dbReference type="OrthoDB" id="9799287at2"/>
<dbReference type="Pfam" id="PF03480">
    <property type="entry name" value="DctP"/>
    <property type="match status" value="1"/>
</dbReference>
<evidence type="ECO:0000256" key="2">
    <source>
        <dbReference type="SAM" id="SignalP"/>
    </source>
</evidence>
<dbReference type="PANTHER" id="PTHR33376:SF5">
    <property type="entry name" value="EXTRACYTOPLASMIC SOLUTE RECEPTOR PROTEIN"/>
    <property type="match status" value="1"/>
</dbReference>
<dbReference type="GO" id="GO:0055085">
    <property type="term" value="P:transmembrane transport"/>
    <property type="evidence" value="ECO:0007669"/>
    <property type="project" value="InterPro"/>
</dbReference>
<keyword evidence="4" id="KW-1185">Reference proteome</keyword>
<accession>A0A2M9G5B3</accession>
<dbReference type="Proteomes" id="UP000229498">
    <property type="component" value="Unassembled WGS sequence"/>
</dbReference>
<evidence type="ECO:0000256" key="1">
    <source>
        <dbReference type="ARBA" id="ARBA00022729"/>
    </source>
</evidence>
<sequence length="349" mass="38964">MLHRTLTGLAVAAATTFAFAGAAWSADDMVDGPAVTWNHSLWGKPRAFTMGLEHLSDELARRTGGKFEYNLNYGGLSKPKENLDGIEIGAFEAANFCNFYSPDRTPSAMIFSLPFLPIGDWEVRIKASDAYYQHPAVKKEMAGMNAMIYMAGVLPQYEFLGRGEPPRKLEDWNGKKVRAGGGVADAMSKLGATLMTVPATEVYTLLERGTVDAVSFPYSYAHAAYKVHEVADWFTGNFQPGTADCPTVFNIDAWNALPKQYQDLLMELKWEVYEKQKAAYLAADDVNIPMFQKELTEVRFTEDELAEFRKQIGMPIWQESFVDRYADRLPTQELLDFLLAEAEKARGGS</sequence>
<dbReference type="PANTHER" id="PTHR33376">
    <property type="match status" value="1"/>
</dbReference>